<dbReference type="NCBIfam" id="TIGR02469">
    <property type="entry name" value="CbiT"/>
    <property type="match status" value="1"/>
</dbReference>
<evidence type="ECO:0000256" key="6">
    <source>
        <dbReference type="SAM" id="MobiDB-lite"/>
    </source>
</evidence>
<dbReference type="CDD" id="cd02440">
    <property type="entry name" value="AdoMet_MTases"/>
    <property type="match status" value="1"/>
</dbReference>
<evidence type="ECO:0000313" key="9">
    <source>
        <dbReference type="Proteomes" id="UP001501705"/>
    </source>
</evidence>
<gene>
    <name evidence="8" type="ORF">GCM10009804_48610</name>
</gene>
<dbReference type="EMBL" id="BAAAPH010000016">
    <property type="protein sequence ID" value="GAA1586877.1"/>
    <property type="molecule type" value="Genomic_DNA"/>
</dbReference>
<evidence type="ECO:0000256" key="3">
    <source>
        <dbReference type="ARBA" id="ARBA00022603"/>
    </source>
</evidence>
<accession>A0ABN2DUA1</accession>
<dbReference type="SUPFAM" id="SSF53335">
    <property type="entry name" value="S-adenosyl-L-methionine-dependent methyltransferases"/>
    <property type="match status" value="1"/>
</dbReference>
<dbReference type="Proteomes" id="UP001501705">
    <property type="component" value="Unassembled WGS sequence"/>
</dbReference>
<comment type="caution">
    <text evidence="8">The sequence shown here is derived from an EMBL/GenBank/DDBJ whole genome shotgun (WGS) entry which is preliminary data.</text>
</comment>
<feature type="compositionally biased region" description="Low complexity" evidence="6">
    <location>
        <begin position="196"/>
        <end position="242"/>
    </location>
</feature>
<evidence type="ECO:0000256" key="1">
    <source>
        <dbReference type="ARBA" id="ARBA00004953"/>
    </source>
</evidence>
<dbReference type="InterPro" id="IPR006365">
    <property type="entry name" value="Cbl_synth_CobL"/>
</dbReference>
<evidence type="ECO:0000313" key="8">
    <source>
        <dbReference type="EMBL" id="GAA1586877.1"/>
    </source>
</evidence>
<dbReference type="InterPro" id="IPR050714">
    <property type="entry name" value="Cobalamin_biosynth_MTase"/>
</dbReference>
<reference evidence="8 9" key="1">
    <citation type="journal article" date="2019" name="Int. J. Syst. Evol. Microbiol.">
        <title>The Global Catalogue of Microorganisms (GCM) 10K type strain sequencing project: providing services to taxonomists for standard genome sequencing and annotation.</title>
        <authorList>
            <consortium name="The Broad Institute Genomics Platform"/>
            <consortium name="The Broad Institute Genome Sequencing Center for Infectious Disease"/>
            <person name="Wu L."/>
            <person name="Ma J."/>
        </authorList>
    </citation>
    <scope>NUCLEOTIDE SEQUENCE [LARGE SCALE GENOMIC DNA]</scope>
    <source>
        <strain evidence="8 9">JCM 15572</strain>
    </source>
</reference>
<dbReference type="PANTHER" id="PTHR43182">
    <property type="entry name" value="COBALT-PRECORRIN-6B C(15)-METHYLTRANSFERASE (DECARBOXYLATING)"/>
    <property type="match status" value="1"/>
</dbReference>
<keyword evidence="4" id="KW-0808">Transferase</keyword>
<dbReference type="InterPro" id="IPR029063">
    <property type="entry name" value="SAM-dependent_MTases_sf"/>
</dbReference>
<keyword evidence="3" id="KW-0489">Methyltransferase</keyword>
<feature type="region of interest" description="Disordered" evidence="6">
    <location>
        <begin position="195"/>
        <end position="253"/>
    </location>
</feature>
<dbReference type="CDD" id="cd11644">
    <property type="entry name" value="Precorrin-6Y-MT"/>
    <property type="match status" value="1"/>
</dbReference>
<keyword evidence="2" id="KW-0169">Cobalamin biosynthesis</keyword>
<protein>
    <recommendedName>
        <fullName evidence="7">Tetrapyrrole methylase domain-containing protein</fullName>
    </recommendedName>
</protein>
<dbReference type="PIRSF" id="PIRSF036428">
    <property type="entry name" value="CobL"/>
    <property type="match status" value="1"/>
</dbReference>
<dbReference type="Gene3D" id="3.30.950.10">
    <property type="entry name" value="Methyltransferase, Cobalt-precorrin-4 Transmethylase, Domain 2"/>
    <property type="match status" value="1"/>
</dbReference>
<dbReference type="InterPro" id="IPR014776">
    <property type="entry name" value="4pyrrole_Mease_sub2"/>
</dbReference>
<comment type="pathway">
    <text evidence="1">Cofactor biosynthesis; adenosylcobalamin biosynthesis.</text>
</comment>
<dbReference type="NCBIfam" id="TIGR02467">
    <property type="entry name" value="CbiE"/>
    <property type="match status" value="1"/>
</dbReference>
<sequence length="458" mass="47957">MPADAGGGGRVITVVGIGADGWPGLTEDARTAIHNAQVLLGSTRQLALLPTHDSSDVVQVAWPSPLSEALPRLLKEHTGKRICVLASGDPTYHGIGTTLVRLLGPDAVHVIPHPSSVSLACARLGWPQDQIQVVSLVKNPVEHLHPHLAPDRRILVLSRNAQTPAEVAHLLTARGYGASQLTILEQLAAPTERIRTTPATNWPTPNSSTPSAPVSATPDSAARSVPVSASADSATPSAPDPTAGDRTALPAGWSGPVDPLNVIAIHTPADAPVLSTSPGLPDDTYESDGQLTKREVRAVTLSRLAPVPGQLLWDIGGGAGSIAIEWSRHHPSCRAIAIERDPARADRLARNATNLGVPVSIVQGPAPDALANLEPPHAIFIGGGATAPGMIEACWTALRPGGRLVTNGVTLETDALITQWHKQYGGDLIRLEVHRAAPLGTMTAWRPSLPVTIWNVTK</sequence>
<evidence type="ECO:0000259" key="7">
    <source>
        <dbReference type="Pfam" id="PF00590"/>
    </source>
</evidence>
<feature type="domain" description="Tetrapyrrole methylase" evidence="7">
    <location>
        <begin position="12"/>
        <end position="199"/>
    </location>
</feature>
<name>A0ABN2DUA1_9ACTN</name>
<dbReference type="Pfam" id="PF00590">
    <property type="entry name" value="TP_methylase"/>
    <property type="match status" value="1"/>
</dbReference>
<dbReference type="Gene3D" id="3.40.50.150">
    <property type="entry name" value="Vaccinia Virus protein VP39"/>
    <property type="match status" value="1"/>
</dbReference>
<evidence type="ECO:0000256" key="5">
    <source>
        <dbReference type="ARBA" id="ARBA00022691"/>
    </source>
</evidence>
<dbReference type="Gene3D" id="3.40.1010.10">
    <property type="entry name" value="Cobalt-precorrin-4 Transmethylase, Domain 1"/>
    <property type="match status" value="1"/>
</dbReference>
<dbReference type="InterPro" id="IPR012818">
    <property type="entry name" value="CbiE"/>
</dbReference>
<dbReference type="InterPro" id="IPR014008">
    <property type="entry name" value="Cbl_synth_MTase_CbiT"/>
</dbReference>
<proteinExistence type="predicted"/>
<organism evidence="8 9">
    <name type="scientific">Kribbella hippodromi</name>
    <dbReference type="NCBI Taxonomy" id="434347"/>
    <lineage>
        <taxon>Bacteria</taxon>
        <taxon>Bacillati</taxon>
        <taxon>Actinomycetota</taxon>
        <taxon>Actinomycetes</taxon>
        <taxon>Propionibacteriales</taxon>
        <taxon>Kribbellaceae</taxon>
        <taxon>Kribbella</taxon>
    </lineage>
</organism>
<keyword evidence="9" id="KW-1185">Reference proteome</keyword>
<dbReference type="InterPro" id="IPR035996">
    <property type="entry name" value="4pyrrol_Methylase_sf"/>
</dbReference>
<evidence type="ECO:0000256" key="2">
    <source>
        <dbReference type="ARBA" id="ARBA00022573"/>
    </source>
</evidence>
<dbReference type="PANTHER" id="PTHR43182:SF1">
    <property type="entry name" value="COBALT-PRECORRIN-7 C(5)-METHYLTRANSFERASE"/>
    <property type="match status" value="1"/>
</dbReference>
<dbReference type="SUPFAM" id="SSF53790">
    <property type="entry name" value="Tetrapyrrole methylase"/>
    <property type="match status" value="1"/>
</dbReference>
<keyword evidence="5" id="KW-0949">S-adenosyl-L-methionine</keyword>
<evidence type="ECO:0000256" key="4">
    <source>
        <dbReference type="ARBA" id="ARBA00022679"/>
    </source>
</evidence>
<dbReference type="InterPro" id="IPR000878">
    <property type="entry name" value="4pyrrol_Mease"/>
</dbReference>
<dbReference type="InterPro" id="IPR014777">
    <property type="entry name" value="4pyrrole_Mease_sub1"/>
</dbReference>